<comment type="similarity">
    <text evidence="1">Belongs to the protein kinase superfamily. STE Ser/Thr protein kinase family. MAP kinase kinase kinase subfamily.</text>
</comment>
<feature type="domain" description="Protein kinase" evidence="9">
    <location>
        <begin position="927"/>
        <end position="1188"/>
    </location>
</feature>
<keyword evidence="2" id="KW-0723">Serine/threonine-protein kinase</keyword>
<dbReference type="Gene3D" id="3.30.200.20">
    <property type="entry name" value="Phosphorylase Kinase, domain 1"/>
    <property type="match status" value="1"/>
</dbReference>
<dbReference type="SUPFAM" id="SSF56112">
    <property type="entry name" value="Protein kinase-like (PK-like)"/>
    <property type="match status" value="1"/>
</dbReference>
<dbReference type="InterPro" id="IPR050538">
    <property type="entry name" value="MAP_kinase_kinase_kinase"/>
</dbReference>
<dbReference type="Proteomes" id="UP001164286">
    <property type="component" value="Unassembled WGS sequence"/>
</dbReference>
<keyword evidence="5" id="KW-0418">Kinase</keyword>
<dbReference type="AlphaFoldDB" id="A0AA38LQZ8"/>
<evidence type="ECO:0000256" key="7">
    <source>
        <dbReference type="PROSITE-ProRule" id="PRU10141"/>
    </source>
</evidence>
<organism evidence="10 11">
    <name type="scientific">Dioszegia hungarica</name>
    <dbReference type="NCBI Taxonomy" id="4972"/>
    <lineage>
        <taxon>Eukaryota</taxon>
        <taxon>Fungi</taxon>
        <taxon>Dikarya</taxon>
        <taxon>Basidiomycota</taxon>
        <taxon>Agaricomycotina</taxon>
        <taxon>Tremellomycetes</taxon>
        <taxon>Tremellales</taxon>
        <taxon>Bulleribasidiaceae</taxon>
        <taxon>Dioszegia</taxon>
    </lineage>
</organism>
<dbReference type="Gene3D" id="1.10.510.10">
    <property type="entry name" value="Transferase(Phosphotransferase) domain 1"/>
    <property type="match status" value="1"/>
</dbReference>
<dbReference type="PANTHER" id="PTHR48016:SF32">
    <property type="entry name" value="MITOGEN-ACTIVATED PROTEIN KINASE KINASE KINASE 4"/>
    <property type="match status" value="1"/>
</dbReference>
<dbReference type="PANTHER" id="PTHR48016">
    <property type="entry name" value="MAP KINASE KINASE KINASE SSK2-RELATED-RELATED"/>
    <property type="match status" value="1"/>
</dbReference>
<comment type="caution">
    <text evidence="10">The sequence shown here is derived from an EMBL/GenBank/DDBJ whole genome shotgun (WGS) entry which is preliminary data.</text>
</comment>
<evidence type="ECO:0000256" key="1">
    <source>
        <dbReference type="ARBA" id="ARBA00006529"/>
    </source>
</evidence>
<keyword evidence="4 7" id="KW-0547">Nucleotide-binding</keyword>
<feature type="binding site" evidence="7">
    <location>
        <position position="956"/>
    </location>
    <ligand>
        <name>ATP</name>
        <dbReference type="ChEBI" id="CHEBI:30616"/>
    </ligand>
</feature>
<evidence type="ECO:0000256" key="6">
    <source>
        <dbReference type="ARBA" id="ARBA00022840"/>
    </source>
</evidence>
<protein>
    <recommendedName>
        <fullName evidence="9">Protein kinase domain-containing protein</fullName>
    </recommendedName>
</protein>
<proteinExistence type="inferred from homology"/>
<name>A0AA38LQZ8_9TREE</name>
<dbReference type="GO" id="GO:0038066">
    <property type="term" value="P:p38MAPK cascade"/>
    <property type="evidence" value="ECO:0007669"/>
    <property type="project" value="TreeGrafter"/>
</dbReference>
<dbReference type="GO" id="GO:0005524">
    <property type="term" value="F:ATP binding"/>
    <property type="evidence" value="ECO:0007669"/>
    <property type="project" value="UniProtKB-UniRule"/>
</dbReference>
<keyword evidence="6 7" id="KW-0067">ATP-binding</keyword>
<dbReference type="GeneID" id="77725103"/>
<evidence type="ECO:0000256" key="3">
    <source>
        <dbReference type="ARBA" id="ARBA00022679"/>
    </source>
</evidence>
<evidence type="ECO:0000259" key="9">
    <source>
        <dbReference type="PROSITE" id="PS50011"/>
    </source>
</evidence>
<dbReference type="InterPro" id="IPR011009">
    <property type="entry name" value="Kinase-like_dom_sf"/>
</dbReference>
<evidence type="ECO:0000313" key="10">
    <source>
        <dbReference type="EMBL" id="KAI9633702.1"/>
    </source>
</evidence>
<feature type="region of interest" description="Disordered" evidence="8">
    <location>
        <begin position="93"/>
        <end position="112"/>
    </location>
</feature>
<dbReference type="PROSITE" id="PS00107">
    <property type="entry name" value="PROTEIN_KINASE_ATP"/>
    <property type="match status" value="1"/>
</dbReference>
<dbReference type="EMBL" id="JAKWFO010000008">
    <property type="protein sequence ID" value="KAI9633702.1"/>
    <property type="molecule type" value="Genomic_DNA"/>
</dbReference>
<dbReference type="InterPro" id="IPR000719">
    <property type="entry name" value="Prot_kinase_dom"/>
</dbReference>
<evidence type="ECO:0000256" key="5">
    <source>
        <dbReference type="ARBA" id="ARBA00022777"/>
    </source>
</evidence>
<dbReference type="PROSITE" id="PS50011">
    <property type="entry name" value="PROTEIN_KINASE_DOM"/>
    <property type="match status" value="1"/>
</dbReference>
<dbReference type="GO" id="GO:0004674">
    <property type="term" value="F:protein serine/threonine kinase activity"/>
    <property type="evidence" value="ECO:0007669"/>
    <property type="project" value="UniProtKB-KW"/>
</dbReference>
<sequence>MRTPPNSTDSRERLEWRSMLSSVLSGDILRGESSRIGLDKPGDVVFRKRIGQSLWWQIRAKMRGRSEIEEKRRVEERRGRVVDAVLEEVEGFTVKKTPPPPPTEDGEPVSAEDSTLQQVAYMLQKLALVEALYPTQAAFRAAKPLYDSPAMQTRIQALSAWYSIVTSLQAQLAVLQRWTGTDDLDILRPNTTKEKALVGKNRYHPLDGKAKNAAEGAADQAADDSTFLERISKEENIKKTFEKRVFRDLISIILAAKETVIAFQSVFDEMQLPDFRFATLRLITFPGRLVMESLKSRLEKSVNLNDGTTLTAIIESLDGFRLTLSLAVLIKRQYESIISPDKDGRWNVPPCLPAEYDQTLLNGIRKFFHVLHLRLKDGDRTIYFRETEILEDEWEFLGEVAEAVHGGDLVVAEQFCSLTNKLLVRVGKSFQMQMQATPAEILSQHEHHTEATVQEDQIAHFVKMLDIARMRYRKLQRFARYVEPECRAKCRRLASRFDNSAEYLFDDEDLDLLIERLLATGHFLVYTTVFEESGTYIIASEELWNEPAAVRRLLHRAFSTGVMSLGYTGRSPVYHPDTYVDGQPDPGVDEDEAPPEFVPYLVLLSPRQSFAWTGGVMTLDLDFIDFAVPDNRARLIADGPAARLALCKRIFQDSWLGAEDDDRVLDLHCVAEQQAHLPRVQRELLRIGRSTYRLSESFIQSASHVCSSVAGAPGSQDLVENWYLFASDHGRRVTPLIEASMLERFSRLLMRLAISWVKFISDTCDPTDRKTFRWTVQALDYALNVTSDGNILFLDTAEFDHLRKSVAALVSLLISHFDILGARSSIEAKKEAERLAAMRRLQRLQENFDDDFIPRTPSPGGQTQQNFDRSIRLVREERLRMIAELEQRRLGLSNDQHLVGQVLDEQVSEDRALVFLAASASNIALRWTQGGFIGGGANGNVYIGVNTDSQSVMAVKEIRVQDLNNSPALYKQIKDESDVMSMLSHENIVEYYGIEVHRDRVYIFEEYCSGGSLGKFIELGRIEDEDITRVRAKLTPDILLTDKAHLKLVDFGAAKIIAKGNKTMARTRAAKQTRTNAADPLAAVNSLAGTPMYMAPEVIKSEKRGNLGSSDIWSMGCVILEIATGRKPWSNLDNEWAIMFHIGIATQHPPLPEPDQLSELGIDFIERCLTLEANERPSAAELRQHPWIQMLSEHNVSTRGLVPGCQG</sequence>
<evidence type="ECO:0000256" key="4">
    <source>
        <dbReference type="ARBA" id="ARBA00022741"/>
    </source>
</evidence>
<dbReference type="InterPro" id="IPR017441">
    <property type="entry name" value="Protein_kinase_ATP_BS"/>
</dbReference>
<evidence type="ECO:0000256" key="2">
    <source>
        <dbReference type="ARBA" id="ARBA00022527"/>
    </source>
</evidence>
<dbReference type="Pfam" id="PF00069">
    <property type="entry name" value="Pkinase"/>
    <property type="match status" value="2"/>
</dbReference>
<accession>A0AA38LQZ8</accession>
<evidence type="ECO:0000313" key="11">
    <source>
        <dbReference type="Proteomes" id="UP001164286"/>
    </source>
</evidence>
<keyword evidence="11" id="KW-1185">Reference proteome</keyword>
<dbReference type="RefSeq" id="XP_052943479.1">
    <property type="nucleotide sequence ID" value="XM_053085902.1"/>
</dbReference>
<reference evidence="10" key="1">
    <citation type="journal article" date="2022" name="G3 (Bethesda)">
        <title>High quality genome of the basidiomycete yeast Dioszegia hungarica PDD-24b-2 isolated from cloud water.</title>
        <authorList>
            <person name="Jarrige D."/>
            <person name="Haridas S."/>
            <person name="Bleykasten-Grosshans C."/>
            <person name="Joly M."/>
            <person name="Nadalig T."/>
            <person name="Sancelme M."/>
            <person name="Vuilleumier S."/>
            <person name="Grigoriev I.V."/>
            <person name="Amato P."/>
            <person name="Bringel F."/>
        </authorList>
    </citation>
    <scope>NUCLEOTIDE SEQUENCE</scope>
    <source>
        <strain evidence="10">PDD-24b-2</strain>
    </source>
</reference>
<evidence type="ECO:0000256" key="8">
    <source>
        <dbReference type="SAM" id="MobiDB-lite"/>
    </source>
</evidence>
<gene>
    <name evidence="10" type="ORF">MKK02DRAFT_18150</name>
</gene>
<keyword evidence="3" id="KW-0808">Transferase</keyword>